<reference evidence="2" key="1">
    <citation type="journal article" date="2019" name="Int. J. Syst. Evol. Microbiol.">
        <title>The Global Catalogue of Microorganisms (GCM) 10K type strain sequencing project: providing services to taxonomists for standard genome sequencing and annotation.</title>
        <authorList>
            <consortium name="The Broad Institute Genomics Platform"/>
            <consortium name="The Broad Institute Genome Sequencing Center for Infectious Disease"/>
            <person name="Wu L."/>
            <person name="Ma J."/>
        </authorList>
    </citation>
    <scope>NUCLEOTIDE SEQUENCE [LARGE SCALE GENOMIC DNA]</scope>
    <source>
        <strain evidence="2">JCM 15614</strain>
    </source>
</reference>
<gene>
    <name evidence="1" type="ORF">GCM10010531_17490</name>
</gene>
<dbReference type="RefSeq" id="WP_344688384.1">
    <property type="nucleotide sequence ID" value="NZ_BAAAVV010000003.1"/>
</dbReference>
<evidence type="ECO:0000313" key="1">
    <source>
        <dbReference type="EMBL" id="GAA3165477.1"/>
    </source>
</evidence>
<evidence type="ECO:0000313" key="2">
    <source>
        <dbReference type="Proteomes" id="UP001499924"/>
    </source>
</evidence>
<keyword evidence="2" id="KW-1185">Reference proteome</keyword>
<sequence>MTTVVRLPVRGRWAWDARGDRRAVRVSPHPSENVVNLSVWRDDICVGTVRLLPAEAAALVTGLTEGLTELAERPVAAPVHDLEARLARLESRLAEPAWRTTAARMLRSVRDAVAPLGLGRRPSGA</sequence>
<organism evidence="1 2">
    <name type="scientific">Blastococcus jejuensis</name>
    <dbReference type="NCBI Taxonomy" id="351224"/>
    <lineage>
        <taxon>Bacteria</taxon>
        <taxon>Bacillati</taxon>
        <taxon>Actinomycetota</taxon>
        <taxon>Actinomycetes</taxon>
        <taxon>Geodermatophilales</taxon>
        <taxon>Geodermatophilaceae</taxon>
        <taxon>Blastococcus</taxon>
    </lineage>
</organism>
<comment type="caution">
    <text evidence="1">The sequence shown here is derived from an EMBL/GenBank/DDBJ whole genome shotgun (WGS) entry which is preliminary data.</text>
</comment>
<proteinExistence type="predicted"/>
<dbReference type="Proteomes" id="UP001499924">
    <property type="component" value="Unassembled WGS sequence"/>
</dbReference>
<protein>
    <submittedName>
        <fullName evidence="1">Uncharacterized protein</fullName>
    </submittedName>
</protein>
<accession>A0ABP6P2G9</accession>
<dbReference type="EMBL" id="BAAAVV010000003">
    <property type="protein sequence ID" value="GAA3165477.1"/>
    <property type="molecule type" value="Genomic_DNA"/>
</dbReference>
<name>A0ABP6P2G9_9ACTN</name>